<proteinExistence type="predicted"/>
<dbReference type="Proteomes" id="UP000242715">
    <property type="component" value="Unassembled WGS sequence"/>
</dbReference>
<keyword evidence="4" id="KW-0508">mRNA splicing</keyword>
<dbReference type="GO" id="GO:0006397">
    <property type="term" value="P:mRNA processing"/>
    <property type="evidence" value="ECO:0007669"/>
    <property type="project" value="UniProtKB-KW"/>
</dbReference>
<dbReference type="PANTHER" id="PTHR48028:SF4">
    <property type="entry name" value="SC35-LIKE SPLICING FACTOR"/>
    <property type="match status" value="1"/>
</dbReference>
<evidence type="ECO:0000259" key="7">
    <source>
        <dbReference type="PROSITE" id="PS50102"/>
    </source>
</evidence>
<name>A0A2Z6MRR8_TRISU</name>
<evidence type="ECO:0000256" key="6">
    <source>
        <dbReference type="PROSITE-ProRule" id="PRU00176"/>
    </source>
</evidence>
<dbReference type="GO" id="GO:0003723">
    <property type="term" value="F:RNA binding"/>
    <property type="evidence" value="ECO:0007669"/>
    <property type="project" value="UniProtKB-UniRule"/>
</dbReference>
<evidence type="ECO:0000313" key="9">
    <source>
        <dbReference type="Proteomes" id="UP000242715"/>
    </source>
</evidence>
<dbReference type="GO" id="GO:0008380">
    <property type="term" value="P:RNA splicing"/>
    <property type="evidence" value="ECO:0007669"/>
    <property type="project" value="UniProtKB-KW"/>
</dbReference>
<sequence length="309" mass="33637">MSHFGRSGPPDISDTYSLLVLNITFRTTADDLFPLFDKYGKVVDIFIPKDRRTGESRGFAFVRYKYADEASKAVDRLDGRMVDGREITVQFAKYGPNAERIKEGLLKHPQDQKAQGAAVLAGEVVSIVMITKTRTTGGEVAAGVMIGMNVTGTVGETGTIVAEAEAAVPVLIARVVEGGVMMMSVIVEAEADQWTAAPLHDAVLVLKGVLLERGVFPLKRVLPPGKVHVVKVLIIVAAMESLLRLIVAMMESLLRLIVATMESLLRLAVSHHEVALMLPGARLLEIQMVMNKLFFMKYSKDTSTSVLLS</sequence>
<evidence type="ECO:0000256" key="3">
    <source>
        <dbReference type="ARBA" id="ARBA00022884"/>
    </source>
</evidence>
<keyword evidence="9" id="KW-1185">Reference proteome</keyword>
<dbReference type="InterPro" id="IPR012677">
    <property type="entry name" value="Nucleotide-bd_a/b_plait_sf"/>
</dbReference>
<dbReference type="OrthoDB" id="21467at2759"/>
<evidence type="ECO:0000256" key="5">
    <source>
        <dbReference type="ARBA" id="ARBA00023242"/>
    </source>
</evidence>
<reference evidence="9" key="1">
    <citation type="journal article" date="2017" name="Front. Plant Sci.">
        <title>Climate Clever Clovers: New Paradigm to Reduce the Environmental Footprint of Ruminants by Breeding Low Methanogenic Forages Utilizing Haplotype Variation.</title>
        <authorList>
            <person name="Kaur P."/>
            <person name="Appels R."/>
            <person name="Bayer P.E."/>
            <person name="Keeble-Gagnere G."/>
            <person name="Wang J."/>
            <person name="Hirakawa H."/>
            <person name="Shirasawa K."/>
            <person name="Vercoe P."/>
            <person name="Stefanova K."/>
            <person name="Durmic Z."/>
            <person name="Nichols P."/>
            <person name="Revell C."/>
            <person name="Isobe S.N."/>
            <person name="Edwards D."/>
            <person name="Erskine W."/>
        </authorList>
    </citation>
    <scope>NUCLEOTIDE SEQUENCE [LARGE SCALE GENOMIC DNA]</scope>
    <source>
        <strain evidence="9">cv. Daliak</strain>
    </source>
</reference>
<evidence type="ECO:0000313" key="8">
    <source>
        <dbReference type="EMBL" id="GAU34131.1"/>
    </source>
</evidence>
<evidence type="ECO:0000256" key="4">
    <source>
        <dbReference type="ARBA" id="ARBA00023187"/>
    </source>
</evidence>
<dbReference type="GO" id="GO:0005634">
    <property type="term" value="C:nucleus"/>
    <property type="evidence" value="ECO:0007669"/>
    <property type="project" value="UniProtKB-SubCell"/>
</dbReference>
<dbReference type="InterPro" id="IPR051106">
    <property type="entry name" value="RNA-bind/splicing_reg"/>
</dbReference>
<dbReference type="InterPro" id="IPR000504">
    <property type="entry name" value="RRM_dom"/>
</dbReference>
<dbReference type="CDD" id="cd12311">
    <property type="entry name" value="RRM_SRSF2_SRSF8"/>
    <property type="match status" value="1"/>
</dbReference>
<dbReference type="PANTHER" id="PTHR48028">
    <property type="entry name" value="GLYCINE-RICH RNA-BINDING PROTEIN RZ1A"/>
    <property type="match status" value="1"/>
</dbReference>
<comment type="subcellular location">
    <subcellularLocation>
        <location evidence="1">Nucleus</location>
    </subcellularLocation>
</comment>
<evidence type="ECO:0000256" key="1">
    <source>
        <dbReference type="ARBA" id="ARBA00004123"/>
    </source>
</evidence>
<dbReference type="EMBL" id="DF973547">
    <property type="protein sequence ID" value="GAU34131.1"/>
    <property type="molecule type" value="Genomic_DNA"/>
</dbReference>
<feature type="domain" description="RRM" evidence="7">
    <location>
        <begin position="16"/>
        <end position="94"/>
    </location>
</feature>
<evidence type="ECO:0000256" key="2">
    <source>
        <dbReference type="ARBA" id="ARBA00022664"/>
    </source>
</evidence>
<keyword evidence="5" id="KW-0539">Nucleus</keyword>
<gene>
    <name evidence="8" type="ORF">TSUD_66100</name>
</gene>
<accession>A0A2Z6MRR8</accession>
<dbReference type="Pfam" id="PF00076">
    <property type="entry name" value="RRM_1"/>
    <property type="match status" value="1"/>
</dbReference>
<organism evidence="8 9">
    <name type="scientific">Trifolium subterraneum</name>
    <name type="common">Subterranean clover</name>
    <dbReference type="NCBI Taxonomy" id="3900"/>
    <lineage>
        <taxon>Eukaryota</taxon>
        <taxon>Viridiplantae</taxon>
        <taxon>Streptophyta</taxon>
        <taxon>Embryophyta</taxon>
        <taxon>Tracheophyta</taxon>
        <taxon>Spermatophyta</taxon>
        <taxon>Magnoliopsida</taxon>
        <taxon>eudicotyledons</taxon>
        <taxon>Gunneridae</taxon>
        <taxon>Pentapetalae</taxon>
        <taxon>rosids</taxon>
        <taxon>fabids</taxon>
        <taxon>Fabales</taxon>
        <taxon>Fabaceae</taxon>
        <taxon>Papilionoideae</taxon>
        <taxon>50 kb inversion clade</taxon>
        <taxon>NPAAA clade</taxon>
        <taxon>Hologalegina</taxon>
        <taxon>IRL clade</taxon>
        <taxon>Trifolieae</taxon>
        <taxon>Trifolium</taxon>
    </lineage>
</organism>
<keyword evidence="3 6" id="KW-0694">RNA-binding</keyword>
<dbReference type="InterPro" id="IPR035979">
    <property type="entry name" value="RBD_domain_sf"/>
</dbReference>
<dbReference type="Gene3D" id="3.30.70.330">
    <property type="match status" value="1"/>
</dbReference>
<dbReference type="PROSITE" id="PS50102">
    <property type="entry name" value="RRM"/>
    <property type="match status" value="1"/>
</dbReference>
<dbReference type="AlphaFoldDB" id="A0A2Z6MRR8"/>
<keyword evidence="2" id="KW-0507">mRNA processing</keyword>
<protein>
    <recommendedName>
        <fullName evidence="7">RRM domain-containing protein</fullName>
    </recommendedName>
</protein>
<dbReference type="FunFam" id="3.30.70.330:FF:000192">
    <property type="entry name" value="Serine/arginine-rich splicing factor SC35"/>
    <property type="match status" value="1"/>
</dbReference>
<dbReference type="SUPFAM" id="SSF54928">
    <property type="entry name" value="RNA-binding domain, RBD"/>
    <property type="match status" value="1"/>
</dbReference>
<dbReference type="SMART" id="SM00360">
    <property type="entry name" value="RRM"/>
    <property type="match status" value="1"/>
</dbReference>